<keyword evidence="1" id="KW-1133">Transmembrane helix</keyword>
<evidence type="ECO:0008006" key="3">
    <source>
        <dbReference type="Google" id="ProtNLM"/>
    </source>
</evidence>
<dbReference type="EMBL" id="LR796393">
    <property type="protein sequence ID" value="CAB4141484.1"/>
    <property type="molecule type" value="Genomic_DNA"/>
</dbReference>
<keyword evidence="1" id="KW-0812">Transmembrane</keyword>
<accession>A0A6J5M3U6</accession>
<evidence type="ECO:0000313" key="2">
    <source>
        <dbReference type="EMBL" id="CAB4141484.1"/>
    </source>
</evidence>
<evidence type="ECO:0000256" key="1">
    <source>
        <dbReference type="SAM" id="Phobius"/>
    </source>
</evidence>
<protein>
    <recommendedName>
        <fullName evidence="3">Holin of 3TMs, for gene-transfer release</fullName>
    </recommendedName>
</protein>
<name>A0A6J5M3U6_9CAUD</name>
<reference evidence="2" key="1">
    <citation type="submission" date="2020-04" db="EMBL/GenBank/DDBJ databases">
        <authorList>
            <person name="Chiriac C."/>
            <person name="Salcher M."/>
            <person name="Ghai R."/>
            <person name="Kavagutti S V."/>
        </authorList>
    </citation>
    <scope>NUCLEOTIDE SEQUENCE</scope>
</reference>
<feature type="transmembrane region" description="Helical" evidence="1">
    <location>
        <begin position="146"/>
        <end position="165"/>
    </location>
</feature>
<sequence>MLTLLSTVVSFLMGGLPKILDFFQDKSDKKHELELAKMQTERELQMLERGYAAQARVEEIRLDQIQANAEMQAQQTLIHAQQAEMQAIYAHDTALNEGTSTWMKNLRASVRPVITYGFFFLLVFIDAGLFWYGWTRGVDFATLADMLWDAETATLFASIIAFHFGGRAFGK</sequence>
<keyword evidence="1" id="KW-0472">Membrane</keyword>
<organism evidence="2">
    <name type="scientific">uncultured Caudovirales phage</name>
    <dbReference type="NCBI Taxonomy" id="2100421"/>
    <lineage>
        <taxon>Viruses</taxon>
        <taxon>Duplodnaviria</taxon>
        <taxon>Heunggongvirae</taxon>
        <taxon>Uroviricota</taxon>
        <taxon>Caudoviricetes</taxon>
        <taxon>Peduoviridae</taxon>
        <taxon>Maltschvirus</taxon>
        <taxon>Maltschvirus maltsch</taxon>
    </lineage>
</organism>
<proteinExistence type="predicted"/>
<gene>
    <name evidence="2" type="ORF">UFOVP417_34</name>
</gene>
<feature type="transmembrane region" description="Helical" evidence="1">
    <location>
        <begin position="113"/>
        <end position="134"/>
    </location>
</feature>